<dbReference type="InterPro" id="IPR001303">
    <property type="entry name" value="Aldolase_II/adducin_N"/>
</dbReference>
<proteinExistence type="predicted"/>
<dbReference type="AlphaFoldDB" id="A0A0F3GJW0"/>
<feature type="domain" description="Class II aldolase/adducin N-terminal" evidence="1">
    <location>
        <begin position="18"/>
        <end position="235"/>
    </location>
</feature>
<protein>
    <submittedName>
        <fullName evidence="2">Short chain dehydrogenase</fullName>
    </submittedName>
</protein>
<dbReference type="EMBL" id="LACI01002396">
    <property type="protein sequence ID" value="KJU82215.1"/>
    <property type="molecule type" value="Genomic_DNA"/>
</dbReference>
<evidence type="ECO:0000259" key="1">
    <source>
        <dbReference type="SMART" id="SM01007"/>
    </source>
</evidence>
<accession>A0A0F3GJW0</accession>
<gene>
    <name evidence="2" type="ORF">MBAV_005591</name>
</gene>
<dbReference type="SUPFAM" id="SSF53639">
    <property type="entry name" value="AraD/HMP-PK domain-like"/>
    <property type="match status" value="1"/>
</dbReference>
<evidence type="ECO:0000313" key="3">
    <source>
        <dbReference type="Proteomes" id="UP000033423"/>
    </source>
</evidence>
<evidence type="ECO:0000313" key="2">
    <source>
        <dbReference type="EMBL" id="KJU82215.1"/>
    </source>
</evidence>
<feature type="non-terminal residue" evidence="2">
    <location>
        <position position="253"/>
    </location>
</feature>
<organism evidence="2 3">
    <name type="scientific">Candidatus Magnetobacterium bavaricum</name>
    <dbReference type="NCBI Taxonomy" id="29290"/>
    <lineage>
        <taxon>Bacteria</taxon>
        <taxon>Pseudomonadati</taxon>
        <taxon>Nitrospirota</taxon>
        <taxon>Thermodesulfovibrionia</taxon>
        <taxon>Thermodesulfovibrionales</taxon>
        <taxon>Candidatus Magnetobacteriaceae</taxon>
        <taxon>Candidatus Magnetobacterium</taxon>
    </lineage>
</organism>
<dbReference type="Proteomes" id="UP000033423">
    <property type="component" value="Unassembled WGS sequence"/>
</dbReference>
<keyword evidence="3" id="KW-1185">Reference proteome</keyword>
<dbReference type="InterPro" id="IPR036409">
    <property type="entry name" value="Aldolase_II/adducin_N_sf"/>
</dbReference>
<dbReference type="SMART" id="SM01007">
    <property type="entry name" value="Aldolase_II"/>
    <property type="match status" value="1"/>
</dbReference>
<comment type="caution">
    <text evidence="2">The sequence shown here is derived from an EMBL/GenBank/DDBJ whole genome shotgun (WGS) entry which is preliminary data.</text>
</comment>
<dbReference type="Gene3D" id="3.40.225.10">
    <property type="entry name" value="Class II aldolase/adducin N-terminal domain"/>
    <property type="match status" value="1"/>
</dbReference>
<sequence length="253" mass="27841">MINRWLNHEAPTTGDLAQRVYSGRLIGAESRLVLHGGGNTSVKTLHTDILGQQVPVIYVKASGADMATAGAEGYVGLRLEHLRRLSTLQALSDQEMINEIRTQILDFRCPNPSLETLMHVFIPFKYADHTHPDAILTLTNQVNAETHIRNALGQVRPGAVKNQVRPGAIKNNDVVILNYITPGFKLARAVHEVFLEHPGCRAIVLMYHGLITCGESAQEAYDLTIELVSRAEQYIEAARKSQVSVTPTTTVST</sequence>
<name>A0A0F3GJW0_9BACT</name>
<dbReference type="Pfam" id="PF00596">
    <property type="entry name" value="Aldolase_II"/>
    <property type="match status" value="1"/>
</dbReference>
<reference evidence="2 3" key="1">
    <citation type="submission" date="2015-02" db="EMBL/GenBank/DDBJ databases">
        <title>Single-cell genomics of uncultivated deep-branching MTB reveals a conserved set of magnetosome genes.</title>
        <authorList>
            <person name="Kolinko S."/>
            <person name="Richter M."/>
            <person name="Glockner F.O."/>
            <person name="Brachmann A."/>
            <person name="Schuler D."/>
        </authorList>
    </citation>
    <scope>NUCLEOTIDE SEQUENCE [LARGE SCALE GENOMIC DNA]</scope>
    <source>
        <strain evidence="2">TM-1</strain>
    </source>
</reference>